<dbReference type="PANTHER" id="PTHR30115:SF11">
    <property type="entry name" value="NITROGEN REGULATORY PROTEIN P-II HOMOLOG"/>
    <property type="match status" value="1"/>
</dbReference>
<dbReference type="SMART" id="SM00938">
    <property type="entry name" value="P-II"/>
    <property type="match status" value="1"/>
</dbReference>
<name>A0AAU7CD30_9BACT</name>
<dbReference type="EMBL" id="CP155447">
    <property type="protein sequence ID" value="XBH03086.1"/>
    <property type="molecule type" value="Genomic_DNA"/>
</dbReference>
<proteinExistence type="predicted"/>
<reference evidence="2" key="1">
    <citation type="submission" date="2024-05" db="EMBL/GenBank/DDBJ databases">
        <title>Planctomycetes of the genus Singulisphaera possess chitinolytic capabilities.</title>
        <authorList>
            <person name="Ivanova A."/>
        </authorList>
    </citation>
    <scope>NUCLEOTIDE SEQUENCE</scope>
    <source>
        <strain evidence="2">Ch08T</strain>
    </source>
</reference>
<protein>
    <submittedName>
        <fullName evidence="2">P-II family nitrogen regulator</fullName>
    </submittedName>
</protein>
<sequence>MVQIIALVKPFRAQAVLAALESIEILGGTVREAMGYGRQKNRLHRYLGSEYNASFLPKVEITLFVHDEVVATAVKLIVSQARTGRMGDGKIMILPCLGNAPMF</sequence>
<dbReference type="Gene3D" id="3.30.70.120">
    <property type="match status" value="1"/>
</dbReference>
<dbReference type="SUPFAM" id="SSF54913">
    <property type="entry name" value="GlnB-like"/>
    <property type="match status" value="1"/>
</dbReference>
<evidence type="ECO:0000313" key="2">
    <source>
        <dbReference type="EMBL" id="XBH03086.1"/>
    </source>
</evidence>
<gene>
    <name evidence="2" type="ORF">V5E97_32985</name>
</gene>
<dbReference type="InterPro" id="IPR002187">
    <property type="entry name" value="N-reg_PII"/>
</dbReference>
<keyword evidence="1" id="KW-0597">Phosphoprotein</keyword>
<dbReference type="AlphaFoldDB" id="A0AAU7CD30"/>
<dbReference type="GO" id="GO:0005524">
    <property type="term" value="F:ATP binding"/>
    <property type="evidence" value="ECO:0007669"/>
    <property type="project" value="TreeGrafter"/>
</dbReference>
<dbReference type="RefSeq" id="WP_406695825.1">
    <property type="nucleotide sequence ID" value="NZ_CP155447.1"/>
</dbReference>
<dbReference type="GO" id="GO:0006808">
    <property type="term" value="P:regulation of nitrogen utilization"/>
    <property type="evidence" value="ECO:0007669"/>
    <property type="project" value="InterPro"/>
</dbReference>
<dbReference type="Pfam" id="PF00543">
    <property type="entry name" value="P-II"/>
    <property type="match status" value="1"/>
</dbReference>
<dbReference type="PRINTS" id="PR00340">
    <property type="entry name" value="PIIGLNB"/>
</dbReference>
<dbReference type="InterPro" id="IPR011322">
    <property type="entry name" value="N-reg_PII-like_a/b"/>
</dbReference>
<feature type="modified residue" description="O-UMP-tyrosine" evidence="1">
    <location>
        <position position="51"/>
    </location>
</feature>
<organism evidence="2">
    <name type="scientific">Singulisphaera sp. Ch08</name>
    <dbReference type="NCBI Taxonomy" id="3120278"/>
    <lineage>
        <taxon>Bacteria</taxon>
        <taxon>Pseudomonadati</taxon>
        <taxon>Planctomycetota</taxon>
        <taxon>Planctomycetia</taxon>
        <taxon>Isosphaerales</taxon>
        <taxon>Isosphaeraceae</taxon>
        <taxon>Singulisphaera</taxon>
    </lineage>
</organism>
<accession>A0AAU7CD30</accession>
<dbReference type="InterPro" id="IPR015867">
    <property type="entry name" value="N-reg_PII/ATP_PRibTrfase_C"/>
</dbReference>
<evidence type="ECO:0000256" key="1">
    <source>
        <dbReference type="PIRSR" id="PIRSR602187-50"/>
    </source>
</evidence>
<dbReference type="GO" id="GO:0005829">
    <property type="term" value="C:cytosol"/>
    <property type="evidence" value="ECO:0007669"/>
    <property type="project" value="TreeGrafter"/>
</dbReference>
<dbReference type="GO" id="GO:0030234">
    <property type="term" value="F:enzyme regulator activity"/>
    <property type="evidence" value="ECO:0007669"/>
    <property type="project" value="InterPro"/>
</dbReference>
<dbReference type="PROSITE" id="PS51343">
    <property type="entry name" value="PII_GLNB_DOM"/>
    <property type="match status" value="1"/>
</dbReference>
<dbReference type="PANTHER" id="PTHR30115">
    <property type="entry name" value="NITROGEN REGULATORY PROTEIN P-II"/>
    <property type="match status" value="1"/>
</dbReference>